<dbReference type="Proteomes" id="UP001152795">
    <property type="component" value="Unassembled WGS sequence"/>
</dbReference>
<reference evidence="1" key="1">
    <citation type="submission" date="2020-04" db="EMBL/GenBank/DDBJ databases">
        <authorList>
            <person name="Alioto T."/>
            <person name="Alioto T."/>
            <person name="Gomez Garrido J."/>
        </authorList>
    </citation>
    <scope>NUCLEOTIDE SEQUENCE</scope>
    <source>
        <strain evidence="1">A484AB</strain>
    </source>
</reference>
<sequence>GNDRRLSAMLFCFTQLLASSVALLNSLELDVPRHQNVPKTANFSGKFCENVIACIILDGCAGGGWTMVMKIDGNLPTFEFNATYWSNKVSYNQIDGTSGFDDVETKLPSYWITSFTEICVGMKVGNDLRFLAIPHAGQSLHSLLAEGKFIATNVSRENWKSLIANSSLQPGCNHEGFNIYDPDYDHMAARIGIIGDELEDCDMADSFIGLGGKYNISSQCYPGIKNSPVSGNLASCGADAGNVNIKSMGYILVR</sequence>
<evidence type="ECO:0000313" key="2">
    <source>
        <dbReference type="Proteomes" id="UP001152795"/>
    </source>
</evidence>
<name>A0A6S7H369_PARCT</name>
<dbReference type="AlphaFoldDB" id="A0A6S7H369"/>
<comment type="caution">
    <text evidence="1">The sequence shown here is derived from an EMBL/GenBank/DDBJ whole genome shotgun (WGS) entry which is preliminary data.</text>
</comment>
<proteinExistence type="predicted"/>
<dbReference type="EMBL" id="CACRXK020003033">
    <property type="protein sequence ID" value="CAB3997136.1"/>
    <property type="molecule type" value="Genomic_DNA"/>
</dbReference>
<gene>
    <name evidence="1" type="ORF">PACLA_8A069979</name>
</gene>
<keyword evidence="2" id="KW-1185">Reference proteome</keyword>
<feature type="non-terminal residue" evidence="1">
    <location>
        <position position="1"/>
    </location>
</feature>
<organism evidence="1 2">
    <name type="scientific">Paramuricea clavata</name>
    <name type="common">Red gorgonian</name>
    <name type="synonym">Violescent sea-whip</name>
    <dbReference type="NCBI Taxonomy" id="317549"/>
    <lineage>
        <taxon>Eukaryota</taxon>
        <taxon>Metazoa</taxon>
        <taxon>Cnidaria</taxon>
        <taxon>Anthozoa</taxon>
        <taxon>Octocorallia</taxon>
        <taxon>Malacalcyonacea</taxon>
        <taxon>Plexauridae</taxon>
        <taxon>Paramuricea</taxon>
    </lineage>
</organism>
<dbReference type="OrthoDB" id="5971358at2759"/>
<protein>
    <submittedName>
        <fullName evidence="1">Uncharacterized protein</fullName>
    </submittedName>
</protein>
<evidence type="ECO:0000313" key="1">
    <source>
        <dbReference type="EMBL" id="CAB3997136.1"/>
    </source>
</evidence>
<accession>A0A6S7H369</accession>